<reference evidence="1" key="1">
    <citation type="submission" date="2018-01" db="EMBL/GenBank/DDBJ databases">
        <title>An insight into the sialome of Amazonian anophelines.</title>
        <authorList>
            <person name="Ribeiro J.M."/>
            <person name="Scarpassa V."/>
            <person name="Calvo E."/>
        </authorList>
    </citation>
    <scope>NUCLEOTIDE SEQUENCE</scope>
    <source>
        <tissue evidence="1">Salivary glands</tissue>
    </source>
</reference>
<protein>
    <submittedName>
        <fullName evidence="1">Putative secreted peptide</fullName>
    </submittedName>
</protein>
<accession>A0A2M3ZVI2</accession>
<name>A0A2M3ZVI2_9DIPT</name>
<organism evidence="1">
    <name type="scientific">Anopheles braziliensis</name>
    <dbReference type="NCBI Taxonomy" id="58242"/>
    <lineage>
        <taxon>Eukaryota</taxon>
        <taxon>Metazoa</taxon>
        <taxon>Ecdysozoa</taxon>
        <taxon>Arthropoda</taxon>
        <taxon>Hexapoda</taxon>
        <taxon>Insecta</taxon>
        <taxon>Pterygota</taxon>
        <taxon>Neoptera</taxon>
        <taxon>Endopterygota</taxon>
        <taxon>Diptera</taxon>
        <taxon>Nematocera</taxon>
        <taxon>Culicoidea</taxon>
        <taxon>Culicidae</taxon>
        <taxon>Anophelinae</taxon>
        <taxon>Anopheles</taxon>
    </lineage>
</organism>
<proteinExistence type="predicted"/>
<evidence type="ECO:0000313" key="1">
    <source>
        <dbReference type="EMBL" id="MBW32502.1"/>
    </source>
</evidence>
<dbReference type="EMBL" id="GGFM01011751">
    <property type="protein sequence ID" value="MBW32502.1"/>
    <property type="molecule type" value="Transcribed_RNA"/>
</dbReference>
<dbReference type="AlphaFoldDB" id="A0A2M3ZVI2"/>
<sequence>MSPPWSAECASVLVVGCAARTEQTGLMSSRRSPFSECASEATRSGHWPHAQRWPTRANVICKCDTPEEEEQQQHKKGKDQPDHQCLPFEMTTSTVGYDGATNFFFFGF</sequence>